<dbReference type="Proteomes" id="UP000470384">
    <property type="component" value="Unassembled WGS sequence"/>
</dbReference>
<accession>A0A845Q8I7</accession>
<dbReference type="Pfam" id="PF01103">
    <property type="entry name" value="Omp85"/>
    <property type="match status" value="1"/>
</dbReference>
<reference evidence="5 6" key="1">
    <citation type="journal article" date="2016" name="Int. J. Syst. Evol. Microbiol.">
        <title>Pyruvatibacter mobilis gen. nov., sp. nov., a marine bacterium from the culture broth of Picochlorum sp. 122.</title>
        <authorList>
            <person name="Wang G."/>
            <person name="Tang M."/>
            <person name="Wu H."/>
            <person name="Dai S."/>
            <person name="Li T."/>
            <person name="Chen C."/>
            <person name="He H."/>
            <person name="Fan J."/>
            <person name="Xiang W."/>
            <person name="Li X."/>
        </authorList>
    </citation>
    <scope>NUCLEOTIDE SEQUENCE [LARGE SCALE GENOMIC DNA]</scope>
    <source>
        <strain evidence="5 6">GYP-11</strain>
    </source>
</reference>
<proteinExistence type="predicted"/>
<dbReference type="OrthoDB" id="9769707at2"/>
<gene>
    <name evidence="5" type="ORF">GTQ45_02970</name>
</gene>
<dbReference type="GO" id="GO:0019867">
    <property type="term" value="C:outer membrane"/>
    <property type="evidence" value="ECO:0007669"/>
    <property type="project" value="InterPro"/>
</dbReference>
<dbReference type="InterPro" id="IPR000184">
    <property type="entry name" value="Bac_surfAg_D15"/>
</dbReference>
<comment type="subcellular location">
    <subcellularLocation>
        <location evidence="1">Membrane</location>
    </subcellularLocation>
</comment>
<evidence type="ECO:0000256" key="1">
    <source>
        <dbReference type="ARBA" id="ARBA00004370"/>
    </source>
</evidence>
<evidence type="ECO:0000313" key="5">
    <source>
        <dbReference type="EMBL" id="NBG94689.1"/>
    </source>
</evidence>
<dbReference type="RefSeq" id="WP_160586740.1">
    <property type="nucleotide sequence ID" value="NZ_BMHN01000001.1"/>
</dbReference>
<organism evidence="5 6">
    <name type="scientific">Pyruvatibacter mobilis</name>
    <dbReference type="NCBI Taxonomy" id="1712261"/>
    <lineage>
        <taxon>Bacteria</taxon>
        <taxon>Pseudomonadati</taxon>
        <taxon>Pseudomonadota</taxon>
        <taxon>Alphaproteobacteria</taxon>
        <taxon>Hyphomicrobiales</taxon>
        <taxon>Parvibaculaceae</taxon>
        <taxon>Pyruvatibacter</taxon>
    </lineage>
</organism>
<dbReference type="GeneID" id="300653677"/>
<dbReference type="PANTHER" id="PTHR12815:SF42">
    <property type="entry name" value="BACTERIAL SURFACE ANTIGEN (D15) DOMAIN-CONTAINING PROTEIN"/>
    <property type="match status" value="1"/>
</dbReference>
<keyword evidence="3" id="KW-0472">Membrane</keyword>
<dbReference type="PANTHER" id="PTHR12815">
    <property type="entry name" value="SORTING AND ASSEMBLY MACHINERY SAMM50 PROTEIN FAMILY MEMBER"/>
    <property type="match status" value="1"/>
</dbReference>
<keyword evidence="6" id="KW-1185">Reference proteome</keyword>
<keyword evidence="2" id="KW-1134">Transmembrane beta strand</keyword>
<dbReference type="AlphaFoldDB" id="A0A845Q8I7"/>
<keyword evidence="2" id="KW-0812">Transmembrane</keyword>
<evidence type="ECO:0000259" key="4">
    <source>
        <dbReference type="Pfam" id="PF01103"/>
    </source>
</evidence>
<protein>
    <submittedName>
        <fullName evidence="5">BamA/TamA family outer membrane protein</fullName>
    </submittedName>
</protein>
<feature type="domain" description="Bacterial surface antigen (D15)" evidence="4">
    <location>
        <begin position="347"/>
        <end position="641"/>
    </location>
</feature>
<comment type="caution">
    <text evidence="5">The sequence shown here is derived from an EMBL/GenBank/DDBJ whole genome shotgun (WGS) entry which is preliminary data.</text>
</comment>
<sequence>MSISAGLASIAQAADDAARADVPPAPGPQVPLISDSLRLIGDRGYAVRLDGVPDGLGGAFEEVSQLIARKDEPPASIGGLRRRAQSDVTRMNKVLQSRGYFEGTVAYRIDLGLPQSASATPADGTVVPGAAPPVPALPTQPVEVVVQVDAGPQYVIGDNQVSYREKAAAESVGDSDAGLPSDLSAYGIVPGAPAIAADIIAAEKKLVDDLHDRGYPFAKSGGRRALADVDSDRLAVTTFVELGARARFGDLTVDGLERVTPAYIDRRKTFEDGEVFDQRKLDDMRAGLVRSGLFDGVRFQVGEAVNDTGEVPVTLTVSERPPRTIGAGASYSSTEGFGISAHWENRNLLGEGQHLRLEARIAQIEQEAEARYRVAGFRRADQTLELGTMAGRESTDIYDRVGGLLTAGIERPLGDKWTGKAGVLFDGAQVDEVGEATETALLFGVPLQATYNGADSLLDPRDGYRLRLAATPYFGRFNDELAFHVADVELRTYVPLDEEKRLVWATRARAGSIVGARTGELPADKRFYAGGAGSVRGFEFQEISPLGTDGAQEGGRSLMEFSNELRWRFMDDLGVVPFIDGGIVTDSPLPDFEEEVAWGGGLGFRYYTSFGPIGVDLAYPIATPSDEEPSLKFYVKLGQAF</sequence>
<name>A0A845Q8I7_9HYPH</name>
<evidence type="ECO:0000313" key="6">
    <source>
        <dbReference type="Proteomes" id="UP000470384"/>
    </source>
</evidence>
<dbReference type="InterPro" id="IPR039910">
    <property type="entry name" value="D15-like"/>
</dbReference>
<dbReference type="Gene3D" id="3.10.20.310">
    <property type="entry name" value="membrane protein fhac"/>
    <property type="match status" value="1"/>
</dbReference>
<dbReference type="Gene3D" id="2.40.160.50">
    <property type="entry name" value="membrane protein fhac: a member of the omp85/tpsb transporter family"/>
    <property type="match status" value="1"/>
</dbReference>
<evidence type="ECO:0000256" key="2">
    <source>
        <dbReference type="ARBA" id="ARBA00022452"/>
    </source>
</evidence>
<dbReference type="EMBL" id="WXYQ01000001">
    <property type="protein sequence ID" value="NBG94689.1"/>
    <property type="molecule type" value="Genomic_DNA"/>
</dbReference>
<evidence type="ECO:0000256" key="3">
    <source>
        <dbReference type="ARBA" id="ARBA00023136"/>
    </source>
</evidence>